<dbReference type="GeneID" id="63830959"/>
<dbReference type="AlphaFoldDB" id="A0A165F1H8"/>
<name>A0A165F1H8_9APHY</name>
<dbReference type="EMBL" id="KV427616">
    <property type="protein sequence ID" value="KZT08174.1"/>
    <property type="molecule type" value="Genomic_DNA"/>
</dbReference>
<dbReference type="RefSeq" id="XP_040765914.1">
    <property type="nucleotide sequence ID" value="XM_040913931.1"/>
</dbReference>
<keyword evidence="2" id="KW-1185">Reference proteome</keyword>
<accession>A0A165F1H8</accession>
<sequence length="184" mass="20841">MMARMSVGGCGHCRVRMGWKSGNSRRSWSLFWRELYMKMWAGSALIFVKCCPNEHMKTSLVEALAMAASTRLTSALSRPPSYRLSSSRYPPPPRHTSLAVVDVRESTSSGTASIAELVRDPDSIIFWQCRLLVFDRVACVLTIGSGTTYWSSKSLTRSKWPLSTACREGWWERKALCEWPHRDS</sequence>
<dbReference type="Proteomes" id="UP000076871">
    <property type="component" value="Unassembled WGS sequence"/>
</dbReference>
<organism evidence="1 2">
    <name type="scientific">Laetiporus sulphureus 93-53</name>
    <dbReference type="NCBI Taxonomy" id="1314785"/>
    <lineage>
        <taxon>Eukaryota</taxon>
        <taxon>Fungi</taxon>
        <taxon>Dikarya</taxon>
        <taxon>Basidiomycota</taxon>
        <taxon>Agaricomycotina</taxon>
        <taxon>Agaricomycetes</taxon>
        <taxon>Polyporales</taxon>
        <taxon>Laetiporus</taxon>
    </lineage>
</organism>
<reference evidence="1 2" key="1">
    <citation type="journal article" date="2016" name="Mol. Biol. Evol.">
        <title>Comparative Genomics of Early-Diverging Mushroom-Forming Fungi Provides Insights into the Origins of Lignocellulose Decay Capabilities.</title>
        <authorList>
            <person name="Nagy L.G."/>
            <person name="Riley R."/>
            <person name="Tritt A."/>
            <person name="Adam C."/>
            <person name="Daum C."/>
            <person name="Floudas D."/>
            <person name="Sun H."/>
            <person name="Yadav J.S."/>
            <person name="Pangilinan J."/>
            <person name="Larsson K.H."/>
            <person name="Matsuura K."/>
            <person name="Barry K."/>
            <person name="Labutti K."/>
            <person name="Kuo R."/>
            <person name="Ohm R.A."/>
            <person name="Bhattacharya S.S."/>
            <person name="Shirouzu T."/>
            <person name="Yoshinaga Y."/>
            <person name="Martin F.M."/>
            <person name="Grigoriev I.V."/>
            <person name="Hibbett D.S."/>
        </authorList>
    </citation>
    <scope>NUCLEOTIDE SEQUENCE [LARGE SCALE GENOMIC DNA]</scope>
    <source>
        <strain evidence="1 2">93-53</strain>
    </source>
</reference>
<evidence type="ECO:0000313" key="2">
    <source>
        <dbReference type="Proteomes" id="UP000076871"/>
    </source>
</evidence>
<protein>
    <submittedName>
        <fullName evidence="1">Uncharacterized protein</fullName>
    </submittedName>
</protein>
<proteinExistence type="predicted"/>
<dbReference type="InParanoid" id="A0A165F1H8"/>
<evidence type="ECO:0000313" key="1">
    <source>
        <dbReference type="EMBL" id="KZT08174.1"/>
    </source>
</evidence>
<gene>
    <name evidence="1" type="ORF">LAESUDRAFT_79175</name>
</gene>